<dbReference type="RefSeq" id="WP_003090060.1">
    <property type="nucleotide sequence ID" value="NZ_AJTZ01000005.1"/>
</dbReference>
<keyword evidence="3" id="KW-1185">Reference proteome</keyword>
<accession>A0ABP2R0A9</accession>
<feature type="transmembrane region" description="Helical" evidence="1">
    <location>
        <begin position="77"/>
        <end position="96"/>
    </location>
</feature>
<keyword evidence="1" id="KW-0812">Transmembrane</keyword>
<proteinExistence type="predicted"/>
<keyword evidence="1" id="KW-1133">Transmembrane helix</keyword>
<sequence>MSKDSKNKKDKQAVIVPNDRVSYFFNDVLNKINDIFKMQDFVKYTKNYFLICLVVMTPLLLITVLSFEMIFLMGWNLYIIFILSLSLLVVVAFFLYQHYLKKIWNIEKKFKNDNYKENLEKIKNHILKTTSLSLNDTITHLLEELSYYRQLNDSRFSFFIGIGIAIVTIIPSSVIGLSEGSNKKELLLTIVIISLLFLVFLRIIYSIKRDILIGQDHYYTVVENILKDIQYYHSNLDSDCSTGEELQQISETLRGIQEEISDLNYIKKIRGRVRK</sequence>
<evidence type="ECO:0000256" key="1">
    <source>
        <dbReference type="SAM" id="Phobius"/>
    </source>
</evidence>
<dbReference type="Proteomes" id="UP000007815">
    <property type="component" value="Unassembled WGS sequence"/>
</dbReference>
<evidence type="ECO:0000313" key="2">
    <source>
        <dbReference type="EMBL" id="EJN94748.1"/>
    </source>
</evidence>
<name>A0ABP2R0A9_STRRT</name>
<protein>
    <submittedName>
        <fullName evidence="2">Uncharacterized protein</fullName>
    </submittedName>
</protein>
<organism evidence="2 3">
    <name type="scientific">Streptococcus ratti FA-1 = DSM 20564</name>
    <dbReference type="NCBI Taxonomy" id="699248"/>
    <lineage>
        <taxon>Bacteria</taxon>
        <taxon>Bacillati</taxon>
        <taxon>Bacillota</taxon>
        <taxon>Bacilli</taxon>
        <taxon>Lactobacillales</taxon>
        <taxon>Streptococcaceae</taxon>
        <taxon>Streptococcus</taxon>
    </lineage>
</organism>
<comment type="caution">
    <text evidence="2">The sequence shown here is derived from an EMBL/GenBank/DDBJ whole genome shotgun (WGS) entry which is preliminary data.</text>
</comment>
<reference evidence="2 3" key="1">
    <citation type="submission" date="2009-12" db="EMBL/GenBank/DDBJ databases">
        <authorList>
            <person name="Lefebure T."/>
            <person name="Cornejo O.E."/>
            <person name="Pavinski Bitar P.D."/>
            <person name="Lang P."/>
            <person name="Stanhope M.J."/>
        </authorList>
    </citation>
    <scope>NUCLEOTIDE SEQUENCE [LARGE SCALE GENOMIC DNA]</scope>
    <source>
        <strain evidence="2 3">FA-1</strain>
    </source>
</reference>
<feature type="transmembrane region" description="Helical" evidence="1">
    <location>
        <begin position="156"/>
        <end position="174"/>
    </location>
</feature>
<feature type="transmembrane region" description="Helical" evidence="1">
    <location>
        <begin position="186"/>
        <end position="205"/>
    </location>
</feature>
<keyword evidence="1" id="KW-0472">Membrane</keyword>
<evidence type="ECO:0000313" key="3">
    <source>
        <dbReference type="Proteomes" id="UP000007815"/>
    </source>
</evidence>
<dbReference type="EMBL" id="AJTZ01000005">
    <property type="protein sequence ID" value="EJN94748.1"/>
    <property type="molecule type" value="Genomic_DNA"/>
</dbReference>
<gene>
    <name evidence="2" type="ORF">SRA_09441</name>
</gene>
<feature type="transmembrane region" description="Helical" evidence="1">
    <location>
        <begin position="48"/>
        <end position="71"/>
    </location>
</feature>